<dbReference type="Gene3D" id="1.10.606.10">
    <property type="entry name" value="Vanadium-containing Chloroperoxidase, domain 2"/>
    <property type="match status" value="2"/>
</dbReference>
<dbReference type="InterPro" id="IPR016119">
    <property type="entry name" value="Br/Cl_peroxidase_C"/>
</dbReference>
<dbReference type="Pfam" id="PF01569">
    <property type="entry name" value="PAP2"/>
    <property type="match status" value="1"/>
</dbReference>
<dbReference type="GO" id="GO:0004601">
    <property type="term" value="F:peroxidase activity"/>
    <property type="evidence" value="ECO:0007669"/>
    <property type="project" value="InterPro"/>
</dbReference>
<evidence type="ECO:0000313" key="2">
    <source>
        <dbReference type="EMBL" id="SDW92349.1"/>
    </source>
</evidence>
<accession>A0A8X8LBG5</accession>
<comment type="caution">
    <text evidence="2">The sequence shown here is derived from an EMBL/GenBank/DDBJ whole genome shotgun (WGS) entry which is preliminary data.</text>
</comment>
<dbReference type="InterPro" id="IPR036938">
    <property type="entry name" value="PAP2/HPO_sf"/>
</dbReference>
<reference evidence="2 3" key="1">
    <citation type="submission" date="2016-10" db="EMBL/GenBank/DDBJ databases">
        <authorList>
            <person name="Varghese N."/>
            <person name="Submissions S."/>
        </authorList>
    </citation>
    <scope>NUCLEOTIDE SEQUENCE [LARGE SCALE GENOMIC DNA]</scope>
    <source>
        <strain evidence="2 3">DSM 25353</strain>
    </source>
</reference>
<evidence type="ECO:0000259" key="1">
    <source>
        <dbReference type="SMART" id="SM00014"/>
    </source>
</evidence>
<proteinExistence type="predicted"/>
<dbReference type="AlphaFoldDB" id="A0A8X8LBG5"/>
<dbReference type="InterPro" id="IPR000326">
    <property type="entry name" value="PAP2/HPO"/>
</dbReference>
<sequence>MKKIIHYITIGSFLFLMNAGCNKSVKGRTDNLAPLNPQNIDLNAGTWKTVLLTRPDTFAVTAPAAINSTAYVAELNEIKGYQKNLTGDQEARIRYWAAGGVLRWNELMRELVAKYNLPPYQNADGTYPIPSAANPFAYPLFPFANPPYAARAYAYISAAQYDALVACWYYKKLYNRPAPYKTDNTVISKASQTDLPSYPSEAAVLAGVTAEMMKLLFPTEIAFIQAKATEQETATIMAGAATRSDIVAGEALGRQVAQVFIARARTDNAGKAVGTPADWSNLETTATAKGETPWYSLEVPKRPPMLPLFGKVTPFLFDTATVSALRPPAPPSTSSAQMKQETEEIHELITNPARENIRIVQFWADGVGTYTPPGHWDAIAAADFINKNFSEVRWARDMALLNMSLMDAAIVCWNTKFFYFNPRPTQMNPAIKTLTGIPNFPAYISGHSTFSGAAAAILGYIVPERANAYTAMAQEASFSRMAGGIHYRSDCAIGLQVGTNIGNYAITRAKNDGADK</sequence>
<gene>
    <name evidence="2" type="ORF">SAMN05444410_10756</name>
</gene>
<dbReference type="SUPFAM" id="SSF48317">
    <property type="entry name" value="Acid phosphatase/Vanadium-dependent haloperoxidase"/>
    <property type="match status" value="1"/>
</dbReference>
<dbReference type="PANTHER" id="PTHR34599">
    <property type="entry name" value="PEROXIDASE-RELATED"/>
    <property type="match status" value="1"/>
</dbReference>
<dbReference type="Proteomes" id="UP000198711">
    <property type="component" value="Unassembled WGS sequence"/>
</dbReference>
<dbReference type="SMART" id="SM00014">
    <property type="entry name" value="acidPPc"/>
    <property type="match status" value="1"/>
</dbReference>
<dbReference type="CDD" id="cd03398">
    <property type="entry name" value="PAP2_haloperoxidase"/>
    <property type="match status" value="1"/>
</dbReference>
<name>A0A8X8LBG5_9BACT</name>
<organism evidence="2 3">
    <name type="scientific">Hydrobacter penzbergensis</name>
    <dbReference type="NCBI Taxonomy" id="1235997"/>
    <lineage>
        <taxon>Bacteria</taxon>
        <taxon>Pseudomonadati</taxon>
        <taxon>Bacteroidota</taxon>
        <taxon>Chitinophagia</taxon>
        <taxon>Chitinophagales</taxon>
        <taxon>Chitinophagaceae</taxon>
        <taxon>Hydrobacter</taxon>
    </lineage>
</organism>
<protein>
    <submittedName>
        <fullName evidence="2">PAP2 superfamily protein</fullName>
    </submittedName>
</protein>
<dbReference type="InterPro" id="IPR052559">
    <property type="entry name" value="V-haloperoxidase"/>
</dbReference>
<evidence type="ECO:0000313" key="3">
    <source>
        <dbReference type="Proteomes" id="UP000198711"/>
    </source>
</evidence>
<keyword evidence="3" id="KW-1185">Reference proteome</keyword>
<dbReference type="EMBL" id="FNNO01000007">
    <property type="protein sequence ID" value="SDW92349.1"/>
    <property type="molecule type" value="Genomic_DNA"/>
</dbReference>
<dbReference type="PANTHER" id="PTHR34599:SF1">
    <property type="entry name" value="PHOSPHATIDIC ACID PHOSPHATASE TYPE 2_HALOPEROXIDASE DOMAIN-CONTAINING PROTEIN"/>
    <property type="match status" value="1"/>
</dbReference>
<feature type="domain" description="Phosphatidic acid phosphatase type 2/haloperoxidase" evidence="1">
    <location>
        <begin position="395"/>
        <end position="506"/>
    </location>
</feature>
<dbReference type="RefSeq" id="WP_092723710.1">
    <property type="nucleotide sequence ID" value="NZ_FNNO01000007.1"/>
</dbReference>